<name>A0A8J4WJM0_9TREM</name>
<feature type="compositionally biased region" description="Polar residues" evidence="1">
    <location>
        <begin position="2688"/>
        <end position="2703"/>
    </location>
</feature>
<feature type="region of interest" description="Disordered" evidence="1">
    <location>
        <begin position="2364"/>
        <end position="2406"/>
    </location>
</feature>
<dbReference type="PANTHER" id="PTHR12295:SF30">
    <property type="entry name" value="PROTEIN FURRY"/>
    <property type="match status" value="1"/>
</dbReference>
<gene>
    <name evidence="4" type="ORF">PHET_03704</name>
</gene>
<dbReference type="GO" id="GO:0000902">
    <property type="term" value="P:cell morphogenesis"/>
    <property type="evidence" value="ECO:0007669"/>
    <property type="project" value="InterPro"/>
</dbReference>
<feature type="region of interest" description="Disordered" evidence="1">
    <location>
        <begin position="2675"/>
        <end position="2704"/>
    </location>
</feature>
<feature type="compositionally biased region" description="Polar residues" evidence="1">
    <location>
        <begin position="2380"/>
        <end position="2391"/>
    </location>
</feature>
<dbReference type="EMBL" id="LUCH01001582">
    <property type="protein sequence ID" value="KAF5402819.1"/>
    <property type="molecule type" value="Genomic_DNA"/>
</dbReference>
<dbReference type="GO" id="GO:0031175">
    <property type="term" value="P:neuron projection development"/>
    <property type="evidence" value="ECO:0007669"/>
    <property type="project" value="TreeGrafter"/>
</dbReference>
<feature type="region of interest" description="Disordered" evidence="1">
    <location>
        <begin position="3041"/>
        <end position="3066"/>
    </location>
</feature>
<protein>
    <recommendedName>
        <fullName evidence="6">Cell morphogenesis protein N-terminal domain-containing protein</fullName>
    </recommendedName>
</protein>
<feature type="region of interest" description="Disordered" evidence="1">
    <location>
        <begin position="1064"/>
        <end position="1118"/>
    </location>
</feature>
<evidence type="ECO:0008006" key="6">
    <source>
        <dbReference type="Google" id="ProtNLM"/>
    </source>
</evidence>
<dbReference type="InterPro" id="IPR039867">
    <property type="entry name" value="Furry/Tao3/Mor2"/>
</dbReference>
<proteinExistence type="predicted"/>
<evidence type="ECO:0000259" key="3">
    <source>
        <dbReference type="Pfam" id="PF14225"/>
    </source>
</evidence>
<feature type="region of interest" description="Disordered" evidence="1">
    <location>
        <begin position="1849"/>
        <end position="1881"/>
    </location>
</feature>
<feature type="compositionally biased region" description="Polar residues" evidence="1">
    <location>
        <begin position="2472"/>
        <end position="2483"/>
    </location>
</feature>
<sequence>MSTQKPGELVVCTLLKQFAILAKSKIEKALEEKQENNLVKSMRLSEDVAFEQLLDALHICAEFALPSLVQTIIQWYQSQHSSGSQYSTYLKRAQLSKDCKPVDDLMTHSCFVSGSDLDGSHSSETHYTLHPSLPISKLNKAVKINSEGGIVLKSFCLTATEARVLAERRDLAIDVVFCQTLLSILRQLSYHPGHNDKIELILEQSFRRFKYREDIQPQNNENVNLVADLYAEIVGLLSQTRFALVRCRFMRYLNELRSKENTPNTRSSIVSLIMGMKFFRVKMHPIEDFVNCFTFLQELGQYFLEVKEPEIKHVLSDLFVEILLPVAAVARQEVNIPALKQFVESLYPASLELANKKKHVPALFPLVTCLLCVGTKSFFLSNWTNFLNICLSQLKNRNPKIALVSLQSLSCLLWVYIVRIRGEKHTDTQSKLHHIVNSIFPKHQKFVVPKDAPMNIFVRIIQFIAHEKLEFAVKEIIIDRLGVSGLQKNLYMPERMNIGLCAFLLVAHGLQQKEGAPPMPQQSTGGCGLRQTVLKRSFHGTNLNDALGHILGIQNYLVPIRRAFEVILRQLDIQVCRTMMLSKQEISQKEFEELMTAERKPKMDLLKTCVACIPRLLPNDMTKPELLELLAKVCLHVDEDVRKMAQQAMANLIVELPAFRVKTIQVFIQFIQKYVPDTSSHQLDSCLKTLFHLLNNWNLALQKDGAVSPNITEKAVLYEAEGFALVMLCHCRTIARRLALHILRKCRSLLNQINLAKSDPLTRHNRSPHELCCIDVLDRCVPIMLQRILPLLPPNERHGLLNVTNLDFSALADRGSPVWLGGAVPVYPCPPVVLPTHVVSPQHSCLIPVGGVSSTSTAVERPQSKDACDVSKNVTSAGQYGLFPEGSTLDTATRFSDEHHQSDSRRPDSQSQMSSGQVATERQSQAQQPTSHHPGQYTQQAYVVQPVQDRILLGDVWGTCLSVAFSPDHLITACPEAIKCAWGVVYQRLSALFPLVDPSTQIAENRASSLLRSSSKKPTTERDQLIPLWHNYATVGCCIAPNSTGSRVLKPQSRDYLLDFDRTQRPAPLNGTVQTPNSSCSQTPGPSTESSANTPSTTTVATSRPTQPQPVSSDSKCPVPVLKETARDLVKLLVPFLRCEQQEIRDSAVGAIGRINPAAFRDALEELHPLLKESVDRKQENVRRRRRRDGLRSSLIRVLALMSQGGLFAYPESNALTAQGYLIPQLTDYLDGMRVYLDSVADQATNPACIGSNAAVSNQLSIVTSSPSVGSSSTGSLLVGTTGSATPVVTSYSATTVNTSSGLAATSYQNVISTDAYVLMEIRLNLCIFVLELVRQLPKEKRDQLLPTLMRHQLFLLISRWSGFYDNVMGVSLSETEAGYPSFLGASRQNFYRLSRSSVLNSGLSPIAANQLNANDSASLNSLSLDPSQPNLEVVTPSNPSTTAAPGLSTVDTNAAQVTPLVSITLPGSVPDLLTAQPDSWELRLWTDLVWTANQAMGALVCCGPIYDQQALFGDPGDLLSTERSIGVEKQSVPAAGYILRWIAGLLVARDPALCASPWLWHCPMTDASLKYAPMGHSGSCGGLTFGTQPRLTFVGVDRRMDTLLRQLGEETLVLLLDINQASSGLLNWVIDQCFTATNVSLSTACFFSISRILENFPDFACDFVCLLILSFVFLDHPQKAISNRAFYLLRVIYHRFIIKPIALIHDRLHNREANLSSFGTVPESSESPTSDCSSQVCAEFSVNFQFWKSMSRWAPTEVVRQFAAQHPDLTLSVFSEITKRMESCRQALRAPLLRLLIPWIINVELVDLIGDVSPSVQAVTGEAKRNMTPRVMSSGSCARRLVTDEIVHTEEDAVTEGEVDDDDDEEEEEDSCEVGGQDGTILQESDFNRSSVIDRHSMDFRSSGLKRARPRPESLVVLGSAPSDADSEYEMASGIKSYPVSYMRTRKADSVPLTRPALNRISRSSYITSGCRNKSAAVPSRSGVCDQFWSTVPPTLRTSGWGSKQATELVLNNLFYLTLRLTECLTTTEVLRQLWVTLIRHRPPNLRVILRYLIVLTSVAPATLLAHSKRIITYLASEDPGSVVEELIIEMQTIDGIGLIVERIGYLPFFRITTAASVARANDELETNPSNPTPTGTLAEKSTTEYEESSRIPMDPSVVDSSLPHQTLLQSVNPDEHLEQIDSELVAIGLERERLAVLKRKKVTHTRATAFPFGGSQRRSTIEVSTETKSQTPNRRPKSATCQPSTGSGVDNAFSRQIIDDSPSLLPQTPDNTFLITNTDFSNRTEPELDVDLFDSRPVNPEDKYGTLRAKDFSRLLSIADTHESEEASDLDTIPARNDYQARCGTLPMTADSRERYYTRTLPDAALPSSPGRCAPQLEPSTQLPSSQQLRHSKRIKTKTRTHPRPVDSTKFVLQTVSLPPSLARLAPLPLSLPMGVPSLPSLWLSSATGRTDSATSDSPQGATPVPRAISGQSGTRQSATVLQSKLSTITSPGSLSGKPPLQPLAMPPGGCYQAPLGSWLSEPLVIGGSVVYTGSWPASGARSPLVLILAGELTQSPTIRVDWNPYLPLMLLCTFLGIDHCRALVQEECKQLLVSLLNLTCPEQESLGLLQLELEDCLVSCAYPSAFPGPRLPKYRLTVDGGPCKEKFSRLPLVDLPTSCSFSAAVLTSVARTKRPEQRSGGKQICDQSLSHGPVPNTTLVSDPVLAGIPTRRGSPPLTLFPSNCTQDVDKSGWNGSSYSLLSTDTLIPGQDDIGPSSRGSFDCVPRGKPKDESSHLQSAFPSKKLRLRPSKSIPPKPARHSFGPVLSSAPEVDPLLLELQEPSKTNSKLLNESVEELRDVLISSAGQAVWTCEDYDVQRSRFYYSPLCCHRSIEREADAAGEINQRQSNNSSLVRLVSVVARILALTHSEPEDVEQCVQCSCGPLHGYSSTHRFRSHQLEAHDPSSMCVVARLSQAALNMGLSCANRHYANRSLQIFRILGAHLDRQSLSRLLARLGETVSDMNEELQGYVTELFYTLEAAISHLQPKNELSLGHVFKRRANPSQTRTAPTSPRSAGRWPCTDPSQALVAVSDRRRTQRHSTSANVITADPGGALGGFRSNVNANLPHAVSLCIPNGVSIPVDSVTRHSFLSKATVSNTKQVTCLSAEEQSDLLCGIFLTGIFLLESDFEHEYMAGVRLLTTLVPCVLGEGIPCWGTAAASTTATTLNLFGRAEAILAQARLNPPFPGLLNLAIKGCSSPNLVDPACQLLVCLIPALSNPLVVPPSKTNLASQLSYPIMVLTLLPMLLTAWDEDPSINLNGLCPSSVDGTTEQPSVLQGGFLGRGVCTATYTVPRALGSWASTSVALSPVRNASVATGSSARPNRLCRTDSVGFPGTCPTGVFSTLSHPGPIMPQSTVYGTSIIPKLATQTPLRPKNPVCIQAANALAQAASHIDSNRLANLELVLKQYASGSFSKDVDQWAKCVVCYMLEGYNKHASHLLRHLTTLLTIGPVCLQLSLLKVAHLFLEQVELNTPDLSDTLQHFITALSDQFLGTDFWAEITKIHQVLVSRSAVLNAPPPPSMHTLSGLDPSGSGRVLDFVAAAAAIAVPLPETEPPRLELAGPQLEFNFDLMHNAPLLAPHLALSELVGVSNQTGSDLNPSLEVDHQKTETRLPDSGLGDLFVTSVSSWNRSGACQVHLRERLYRLIESYGLPSNHRVGAPRSPSRTKPSMLSASVHPRQVIFSQSTETLDPQLSVHSSSETASVIDVSNSDDIRLDETSSMEQAEVFRDLDTYLDAQLMNINFLGVPDGRLVSVPPFSLVNLGRILYYVVSPVTTTSA</sequence>
<comment type="caution">
    <text evidence="4">The sequence shown here is derived from an EMBL/GenBank/DDBJ whole genome shotgun (WGS) entry which is preliminary data.</text>
</comment>
<dbReference type="InterPro" id="IPR025614">
    <property type="entry name" value="Cell_morpho_N"/>
</dbReference>
<dbReference type="Pfam" id="PF14222">
    <property type="entry name" value="MOR2-PAG1_N"/>
    <property type="match status" value="1"/>
</dbReference>
<feature type="region of interest" description="Disordered" evidence="1">
    <location>
        <begin position="2751"/>
        <end position="2808"/>
    </location>
</feature>
<dbReference type="PANTHER" id="PTHR12295">
    <property type="entry name" value="FURRY-RELATED"/>
    <property type="match status" value="1"/>
</dbReference>
<feature type="compositionally biased region" description="Polar residues" evidence="1">
    <location>
        <begin position="2128"/>
        <end position="2137"/>
    </location>
</feature>
<feature type="compositionally biased region" description="Basic residues" evidence="1">
    <location>
        <begin position="2392"/>
        <end position="2405"/>
    </location>
</feature>
<feature type="region of interest" description="Disordered" evidence="1">
    <location>
        <begin position="2449"/>
        <end position="2483"/>
    </location>
</feature>
<feature type="compositionally biased region" description="Basic and acidic residues" evidence="1">
    <location>
        <begin position="895"/>
        <end position="908"/>
    </location>
</feature>
<accession>A0A8J4WJM0</accession>
<dbReference type="OrthoDB" id="6287725at2759"/>
<feature type="compositionally biased region" description="Polar residues" evidence="1">
    <location>
        <begin position="916"/>
        <end position="936"/>
    </location>
</feature>
<dbReference type="GO" id="GO:0030427">
    <property type="term" value="C:site of polarized growth"/>
    <property type="evidence" value="ECO:0007669"/>
    <property type="project" value="TreeGrafter"/>
</dbReference>
<feature type="domain" description="Cell morphogenesis protein C-terminal" evidence="3">
    <location>
        <begin position="3408"/>
        <end position="3555"/>
    </location>
</feature>
<dbReference type="InterPro" id="IPR025481">
    <property type="entry name" value="Cell_Morphogen_C"/>
</dbReference>
<feature type="domain" description="Cell morphogenesis protein N-terminal" evidence="2">
    <location>
        <begin position="167"/>
        <end position="697"/>
    </location>
</feature>
<dbReference type="Proteomes" id="UP000748531">
    <property type="component" value="Unassembled WGS sequence"/>
</dbReference>
<feature type="compositionally biased region" description="Polar residues" evidence="1">
    <location>
        <begin position="1071"/>
        <end position="1115"/>
    </location>
</feature>
<evidence type="ECO:0000259" key="2">
    <source>
        <dbReference type="Pfam" id="PF14222"/>
    </source>
</evidence>
<dbReference type="SUPFAM" id="SSF48371">
    <property type="entry name" value="ARM repeat"/>
    <property type="match status" value="2"/>
</dbReference>
<reference evidence="4" key="1">
    <citation type="submission" date="2019-05" db="EMBL/GenBank/DDBJ databases">
        <title>Annotation for the trematode Paragonimus heterotremus.</title>
        <authorList>
            <person name="Choi Y.-J."/>
        </authorList>
    </citation>
    <scope>NUCLEOTIDE SEQUENCE</scope>
    <source>
        <strain evidence="4">LC</strain>
    </source>
</reference>
<feature type="compositionally biased region" description="Acidic residues" evidence="1">
    <location>
        <begin position="1853"/>
        <end position="1873"/>
    </location>
</feature>
<feature type="region of interest" description="Disordered" evidence="1">
    <location>
        <begin position="2213"/>
        <end position="2254"/>
    </location>
</feature>
<dbReference type="InterPro" id="IPR016024">
    <property type="entry name" value="ARM-type_fold"/>
</dbReference>
<feature type="region of interest" description="Disordered" evidence="1">
    <location>
        <begin position="2124"/>
        <end position="2154"/>
    </location>
</feature>
<feature type="compositionally biased region" description="Polar residues" evidence="1">
    <location>
        <begin position="3045"/>
        <end position="3057"/>
    </location>
</feature>
<dbReference type="Pfam" id="PF14225">
    <property type="entry name" value="MOR2-PAG1_C"/>
    <property type="match status" value="1"/>
</dbReference>
<evidence type="ECO:0000313" key="5">
    <source>
        <dbReference type="Proteomes" id="UP000748531"/>
    </source>
</evidence>
<evidence type="ECO:0000256" key="1">
    <source>
        <dbReference type="SAM" id="MobiDB-lite"/>
    </source>
</evidence>
<feature type="region of interest" description="Disordered" evidence="1">
    <location>
        <begin position="894"/>
        <end position="936"/>
    </location>
</feature>
<feature type="compositionally biased region" description="Polar residues" evidence="1">
    <location>
        <begin position="2449"/>
        <end position="2463"/>
    </location>
</feature>
<dbReference type="GO" id="GO:0005938">
    <property type="term" value="C:cell cortex"/>
    <property type="evidence" value="ECO:0007669"/>
    <property type="project" value="TreeGrafter"/>
</dbReference>
<evidence type="ECO:0000313" key="4">
    <source>
        <dbReference type="EMBL" id="KAF5402819.1"/>
    </source>
</evidence>
<feature type="compositionally biased region" description="Polar residues" evidence="1">
    <location>
        <begin position="2218"/>
        <end position="2250"/>
    </location>
</feature>
<organism evidence="4 5">
    <name type="scientific">Paragonimus heterotremus</name>
    <dbReference type="NCBI Taxonomy" id="100268"/>
    <lineage>
        <taxon>Eukaryota</taxon>
        <taxon>Metazoa</taxon>
        <taxon>Spiralia</taxon>
        <taxon>Lophotrochozoa</taxon>
        <taxon>Platyhelminthes</taxon>
        <taxon>Trematoda</taxon>
        <taxon>Digenea</taxon>
        <taxon>Plagiorchiida</taxon>
        <taxon>Troglotremata</taxon>
        <taxon>Troglotrematidae</taxon>
        <taxon>Paragonimus</taxon>
    </lineage>
</organism>
<keyword evidence="5" id="KW-1185">Reference proteome</keyword>